<gene>
    <name evidence="1" type="ORF">rosag_06300</name>
</gene>
<comment type="caution">
    <text evidence="1">The sequence shown here is derived from an EMBL/GenBank/DDBJ whole genome shotgun (WGS) entry which is preliminary data.</text>
</comment>
<dbReference type="EMBL" id="BRXS01000001">
    <property type="protein sequence ID" value="GLC24117.1"/>
    <property type="molecule type" value="Genomic_DNA"/>
</dbReference>
<evidence type="ECO:0008006" key="3">
    <source>
        <dbReference type="Google" id="ProtNLM"/>
    </source>
</evidence>
<dbReference type="AlphaFoldDB" id="A0AA37V1P8"/>
<proteinExistence type="predicted"/>
<protein>
    <recommendedName>
        <fullName evidence="3">Tetratricopeptide repeat protein</fullName>
    </recommendedName>
</protein>
<keyword evidence="2" id="KW-1185">Reference proteome</keyword>
<dbReference type="Proteomes" id="UP001161325">
    <property type="component" value="Unassembled WGS sequence"/>
</dbReference>
<dbReference type="InterPro" id="IPR011990">
    <property type="entry name" value="TPR-like_helical_dom_sf"/>
</dbReference>
<reference evidence="1" key="1">
    <citation type="submission" date="2022-08" db="EMBL/GenBank/DDBJ databases">
        <title>Draft genome sequencing of Roseisolibacter agri AW1220.</title>
        <authorList>
            <person name="Tobiishi Y."/>
            <person name="Tonouchi A."/>
        </authorList>
    </citation>
    <scope>NUCLEOTIDE SEQUENCE</scope>
    <source>
        <strain evidence="1">AW1220</strain>
    </source>
</reference>
<accession>A0AA37V1P8</accession>
<dbReference type="Gene3D" id="1.25.40.10">
    <property type="entry name" value="Tetratricopeptide repeat domain"/>
    <property type="match status" value="1"/>
</dbReference>
<evidence type="ECO:0000313" key="1">
    <source>
        <dbReference type="EMBL" id="GLC24117.1"/>
    </source>
</evidence>
<dbReference type="Pfam" id="PF13432">
    <property type="entry name" value="TPR_16"/>
    <property type="match status" value="1"/>
</dbReference>
<dbReference type="SUPFAM" id="SSF48452">
    <property type="entry name" value="TPR-like"/>
    <property type="match status" value="1"/>
</dbReference>
<sequence length="104" mass="11644">MSRVDTFRAMVAQHPENALARFGLANELLKARLWDEAVEHLRIYLGKYDDEGNGWGRLAEALLALDRADEARDALQKGIAASHRFGHVGMANELEARLEELDDA</sequence>
<name>A0AA37V1P8_9BACT</name>
<organism evidence="1 2">
    <name type="scientific">Roseisolibacter agri</name>
    <dbReference type="NCBI Taxonomy" id="2014610"/>
    <lineage>
        <taxon>Bacteria</taxon>
        <taxon>Pseudomonadati</taxon>
        <taxon>Gemmatimonadota</taxon>
        <taxon>Gemmatimonadia</taxon>
        <taxon>Gemmatimonadales</taxon>
        <taxon>Gemmatimonadaceae</taxon>
        <taxon>Roseisolibacter</taxon>
    </lineage>
</organism>
<dbReference type="RefSeq" id="WP_284348565.1">
    <property type="nucleotide sequence ID" value="NZ_BRXS01000001.1"/>
</dbReference>
<evidence type="ECO:0000313" key="2">
    <source>
        <dbReference type="Proteomes" id="UP001161325"/>
    </source>
</evidence>